<keyword evidence="4" id="KW-1185">Reference proteome</keyword>
<comment type="caution">
    <text evidence="1">Lacks conserved residue(s) required for the propagation of feature annotation.</text>
</comment>
<comment type="caution">
    <text evidence="3">The sequence shown here is derived from an EMBL/GenBank/DDBJ whole genome shotgun (WGS) entry which is preliminary data.</text>
</comment>
<evidence type="ECO:0000259" key="2">
    <source>
        <dbReference type="PROSITE" id="PS50110"/>
    </source>
</evidence>
<dbReference type="InterPro" id="IPR001789">
    <property type="entry name" value="Sig_transdc_resp-reg_receiver"/>
</dbReference>
<accession>A0ABT4QHH1</accession>
<feature type="domain" description="Response regulatory" evidence="2">
    <location>
        <begin position="1"/>
        <end position="40"/>
    </location>
</feature>
<reference evidence="3 4" key="1">
    <citation type="submission" date="2022-12" db="EMBL/GenBank/DDBJ databases">
        <title>Draft genome sequence of Paenibacillus sp. dW9.</title>
        <authorList>
            <person name="Choi E.-W."/>
            <person name="Kim D.-U."/>
        </authorList>
    </citation>
    <scope>NUCLEOTIDE SEQUENCE [LARGE SCALE GENOMIC DNA]</scope>
    <source>
        <strain evidence="4">dW9</strain>
    </source>
</reference>
<dbReference type="SUPFAM" id="SSF52172">
    <property type="entry name" value="CheY-like"/>
    <property type="match status" value="1"/>
</dbReference>
<name>A0ABT4QHH1_9BACL</name>
<dbReference type="Proteomes" id="UP001527882">
    <property type="component" value="Unassembled WGS sequence"/>
</dbReference>
<evidence type="ECO:0000256" key="1">
    <source>
        <dbReference type="PROSITE-ProRule" id="PRU00169"/>
    </source>
</evidence>
<dbReference type="InterPro" id="IPR011006">
    <property type="entry name" value="CheY-like_superfamily"/>
</dbReference>
<proteinExistence type="predicted"/>
<sequence length="67" mass="7595">MLTAKVAKENQILGLTIGADDYMIKPFNPNELIARIRAICSGRMINKCWPTAFRFMSMSWLSIPSMT</sequence>
<protein>
    <recommendedName>
        <fullName evidence="2">Response regulatory domain-containing protein</fullName>
    </recommendedName>
</protein>
<evidence type="ECO:0000313" key="4">
    <source>
        <dbReference type="Proteomes" id="UP001527882"/>
    </source>
</evidence>
<organism evidence="3 4">
    <name type="scientific">Paenibacillus gyeongsangnamensis</name>
    <dbReference type="NCBI Taxonomy" id="3388067"/>
    <lineage>
        <taxon>Bacteria</taxon>
        <taxon>Bacillati</taxon>
        <taxon>Bacillota</taxon>
        <taxon>Bacilli</taxon>
        <taxon>Bacillales</taxon>
        <taxon>Paenibacillaceae</taxon>
        <taxon>Paenibacillus</taxon>
    </lineage>
</organism>
<evidence type="ECO:0000313" key="3">
    <source>
        <dbReference type="EMBL" id="MCZ8516299.1"/>
    </source>
</evidence>
<dbReference type="RefSeq" id="WP_269884827.1">
    <property type="nucleotide sequence ID" value="NZ_JAQAGZ010000022.1"/>
</dbReference>
<dbReference type="EMBL" id="JAQAGZ010000022">
    <property type="protein sequence ID" value="MCZ8516299.1"/>
    <property type="molecule type" value="Genomic_DNA"/>
</dbReference>
<gene>
    <name evidence="3" type="ORF">O9H85_28690</name>
</gene>
<dbReference type="PROSITE" id="PS50110">
    <property type="entry name" value="RESPONSE_REGULATORY"/>
    <property type="match status" value="1"/>
</dbReference>
<dbReference type="Gene3D" id="6.10.250.690">
    <property type="match status" value="1"/>
</dbReference>